<evidence type="ECO:0000313" key="2">
    <source>
        <dbReference type="Proteomes" id="UP000030856"/>
    </source>
</evidence>
<gene>
    <name evidence="1" type="ORF">JV46_25620</name>
</gene>
<dbReference type="EMBL" id="JRAA01000003">
    <property type="protein sequence ID" value="KHF24532.1"/>
    <property type="molecule type" value="Genomic_DNA"/>
</dbReference>
<dbReference type="AlphaFoldDB" id="A0A0B0H7A0"/>
<evidence type="ECO:0000313" key="1">
    <source>
        <dbReference type="EMBL" id="KHF24532.1"/>
    </source>
</evidence>
<protein>
    <submittedName>
        <fullName evidence="1">Uncharacterized protein</fullName>
    </submittedName>
</protein>
<reference evidence="1 2" key="1">
    <citation type="journal article" date="2014" name="BMC Genomics">
        <title>The genome of the intracellular bacterium of the coastal bivalve, Solemya velum: a blueprint for thriving in and out of symbiosis.</title>
        <authorList>
            <person name="Dmytrenko O."/>
            <person name="Russell S.L."/>
            <person name="Loo W.T."/>
            <person name="Fontanez K.M."/>
            <person name="Liao L."/>
            <person name="Roeselers G."/>
            <person name="Sharma R."/>
            <person name="Stewart F.J."/>
            <person name="Newton I.L."/>
            <person name="Woyke T."/>
            <person name="Wu D."/>
            <person name="Lang J.M."/>
            <person name="Eisen J.A."/>
            <person name="Cavanaugh C.M."/>
        </authorList>
    </citation>
    <scope>NUCLEOTIDE SEQUENCE [LARGE SCALE GENOMIC DNA]</scope>
    <source>
        <strain evidence="1 2">WH</strain>
    </source>
</reference>
<organism evidence="1 2">
    <name type="scientific">Solemya velum gill symbiont</name>
    <dbReference type="NCBI Taxonomy" id="2340"/>
    <lineage>
        <taxon>Bacteria</taxon>
        <taxon>Pseudomonadati</taxon>
        <taxon>Pseudomonadota</taxon>
        <taxon>Gammaproteobacteria</taxon>
        <taxon>sulfur-oxidizing symbionts</taxon>
    </lineage>
</organism>
<proteinExistence type="predicted"/>
<keyword evidence="2" id="KW-1185">Reference proteome</keyword>
<sequence length="73" mass="8072">MVHLVQHHLAVIVKILIQHGINVPALNHGLRDWPYEMVSEYKTVTATRPLTEAATAVPLKSLAVAPQTIINNQ</sequence>
<dbReference type="STRING" id="2340.JV46_25620"/>
<name>A0A0B0H7A0_SOVGS</name>
<dbReference type="Proteomes" id="UP000030856">
    <property type="component" value="Unassembled WGS sequence"/>
</dbReference>
<accession>A0A0B0H7A0</accession>
<comment type="caution">
    <text evidence="1">The sequence shown here is derived from an EMBL/GenBank/DDBJ whole genome shotgun (WGS) entry which is preliminary data.</text>
</comment>